<dbReference type="PANTHER" id="PTHR41260:SF1">
    <property type="entry name" value="PROTEIN ECSC"/>
    <property type="match status" value="1"/>
</dbReference>
<dbReference type="Proteomes" id="UP000238430">
    <property type="component" value="Unassembled WGS sequence"/>
</dbReference>
<accession>A0A2T1NAE7</accession>
<dbReference type="InterPro" id="IPR024787">
    <property type="entry name" value="EcsC"/>
</dbReference>
<dbReference type="PANTHER" id="PTHR41260">
    <property type="entry name" value="PROTEIN ECSC"/>
    <property type="match status" value="1"/>
</dbReference>
<dbReference type="RefSeq" id="WP_106679054.1">
    <property type="nucleotide sequence ID" value="NZ_JACHWV010000003.1"/>
</dbReference>
<name>A0A2T1NAE7_9FLAO</name>
<evidence type="ECO:0008006" key="3">
    <source>
        <dbReference type="Google" id="ProtNLM"/>
    </source>
</evidence>
<dbReference type="EMBL" id="PXOT01000024">
    <property type="protein sequence ID" value="PSG89098.1"/>
    <property type="molecule type" value="Genomic_DNA"/>
</dbReference>
<keyword evidence="2" id="KW-1185">Reference proteome</keyword>
<protein>
    <recommendedName>
        <fullName evidence="3">EcsC family protein</fullName>
    </recommendedName>
</protein>
<gene>
    <name evidence="1" type="ORF">C7H61_09065</name>
</gene>
<organism evidence="1 2">
    <name type="scientific">Mesoflavibacter zeaxanthinifaciens subsp. sabulilitoris</name>
    <dbReference type="NCBI Taxonomy" id="1520893"/>
    <lineage>
        <taxon>Bacteria</taxon>
        <taxon>Pseudomonadati</taxon>
        <taxon>Bacteroidota</taxon>
        <taxon>Flavobacteriia</taxon>
        <taxon>Flavobacteriales</taxon>
        <taxon>Flavobacteriaceae</taxon>
        <taxon>Mesoflavibacter</taxon>
    </lineage>
</organism>
<dbReference type="AlphaFoldDB" id="A0A2T1NAE7"/>
<evidence type="ECO:0000313" key="2">
    <source>
        <dbReference type="Proteomes" id="UP000238430"/>
    </source>
</evidence>
<reference evidence="1 2" key="1">
    <citation type="submission" date="2018-03" db="EMBL/GenBank/DDBJ databases">
        <title>Mesoflavibacter sp. HG37 and Mesoflavibacter sp. HG96 sp.nov., two marine bacteria isolated from seawater of Western Pacific Ocean.</title>
        <authorList>
            <person name="Cheng H."/>
            <person name="Wu Y.-H."/>
            <person name="Guo L.-L."/>
            <person name="Xu X.-W."/>
        </authorList>
    </citation>
    <scope>NUCLEOTIDE SEQUENCE [LARGE SCALE GENOMIC DNA]</scope>
    <source>
        <strain evidence="1 2">KCTC 42117</strain>
    </source>
</reference>
<proteinExistence type="predicted"/>
<dbReference type="OrthoDB" id="1238772at2"/>
<comment type="caution">
    <text evidence="1">The sequence shown here is derived from an EMBL/GenBank/DDBJ whole genome shotgun (WGS) entry which is preliminary data.</text>
</comment>
<dbReference type="Pfam" id="PF12787">
    <property type="entry name" value="EcsC"/>
    <property type="match status" value="1"/>
</dbReference>
<evidence type="ECO:0000313" key="1">
    <source>
        <dbReference type="EMBL" id="PSG89098.1"/>
    </source>
</evidence>
<sequence length="276" mass="30788">MENSIMEYNDVLLLKEAKQKMQDISWAMKGLNLAASTVSFTTDTVKNQAKNWLSKKYQVKVDKVINKVELSVEKALHKLIKANLKTIKTKKKFKKPSKKTYRLLTTTSGAASGFFGSTTGFGTLIFTSEFTLTTKFMLRSIMDIARSHGEDLYDLETQKACFEVFALGGESKSDDDLDIAYYSSRVALNQGLDKVTAEGLKKLVGYISKRLSVVITEKFLAQAIPLVGAIGGGTINLAFISHYQKMAEAHFTIRSLERKYGKTIVESTYTTILINQ</sequence>